<dbReference type="GO" id="GO:0000155">
    <property type="term" value="F:phosphorelay sensor kinase activity"/>
    <property type="evidence" value="ECO:0007669"/>
    <property type="project" value="InterPro"/>
</dbReference>
<dbReference type="InterPro" id="IPR005467">
    <property type="entry name" value="His_kinase_dom"/>
</dbReference>
<dbReference type="Pfam" id="PF11849">
    <property type="entry name" value="DUF3369"/>
    <property type="match status" value="1"/>
</dbReference>
<evidence type="ECO:0000259" key="12">
    <source>
        <dbReference type="PROSITE" id="PS50110"/>
    </source>
</evidence>
<keyword evidence="4 13" id="KW-0808">Transferase</keyword>
<dbReference type="InterPro" id="IPR021800">
    <property type="entry name" value="DUF3369"/>
</dbReference>
<dbReference type="SUPFAM" id="SSF55874">
    <property type="entry name" value="ATPase domain of HSP90 chaperone/DNA topoisomerase II/histidine kinase"/>
    <property type="match status" value="1"/>
</dbReference>
<dbReference type="SUPFAM" id="SSF52172">
    <property type="entry name" value="CheY-like"/>
    <property type="match status" value="2"/>
</dbReference>
<comment type="catalytic activity">
    <reaction evidence="1">
        <text>ATP + protein L-histidine = ADP + protein N-phospho-L-histidine.</text>
        <dbReference type="EC" id="2.7.13.3"/>
    </reaction>
</comment>
<dbReference type="SMART" id="SM00388">
    <property type="entry name" value="HisKA"/>
    <property type="match status" value="1"/>
</dbReference>
<keyword evidence="3" id="KW-0597">Phosphoprotein</keyword>
<dbReference type="Pfam" id="PF00512">
    <property type="entry name" value="HisKA"/>
    <property type="match status" value="1"/>
</dbReference>
<dbReference type="PRINTS" id="PR00344">
    <property type="entry name" value="BCTRLSENSOR"/>
</dbReference>
<dbReference type="CDD" id="cd00082">
    <property type="entry name" value="HisKA"/>
    <property type="match status" value="1"/>
</dbReference>
<dbReference type="EC" id="2.7.13.3" evidence="2"/>
<keyword evidence="5" id="KW-0547">Nucleotide-binding</keyword>
<dbReference type="FunFam" id="3.30.565.10:FF:000010">
    <property type="entry name" value="Sensor histidine kinase RcsC"/>
    <property type="match status" value="1"/>
</dbReference>
<keyword evidence="6 13" id="KW-0418">Kinase</keyword>
<dbReference type="Pfam" id="PF00072">
    <property type="entry name" value="Response_reg"/>
    <property type="match status" value="1"/>
</dbReference>
<organism evidence="13">
    <name type="scientific">mine drainage metagenome</name>
    <dbReference type="NCBI Taxonomy" id="410659"/>
    <lineage>
        <taxon>unclassified sequences</taxon>
        <taxon>metagenomes</taxon>
        <taxon>ecological metagenomes</taxon>
    </lineage>
</organism>
<evidence type="ECO:0000256" key="9">
    <source>
        <dbReference type="SAM" id="Coils"/>
    </source>
</evidence>
<feature type="coiled-coil region" evidence="9">
    <location>
        <begin position="319"/>
        <end position="350"/>
    </location>
</feature>
<dbReference type="Gene3D" id="3.40.50.2300">
    <property type="match status" value="2"/>
</dbReference>
<dbReference type="InterPro" id="IPR036890">
    <property type="entry name" value="HATPase_C_sf"/>
</dbReference>
<evidence type="ECO:0000256" key="3">
    <source>
        <dbReference type="ARBA" id="ARBA00022553"/>
    </source>
</evidence>
<dbReference type="Gene3D" id="3.30.450.20">
    <property type="entry name" value="PAS domain"/>
    <property type="match status" value="1"/>
</dbReference>
<dbReference type="CDD" id="cd16922">
    <property type="entry name" value="HATPase_EvgS-ArcB-TorS-like"/>
    <property type="match status" value="1"/>
</dbReference>
<dbReference type="Gene3D" id="1.10.287.130">
    <property type="match status" value="1"/>
</dbReference>
<feature type="region of interest" description="Disordered" evidence="10">
    <location>
        <begin position="1"/>
        <end position="23"/>
    </location>
</feature>
<dbReference type="PANTHER" id="PTHR45339">
    <property type="entry name" value="HYBRID SIGNAL TRANSDUCTION HISTIDINE KINASE J"/>
    <property type="match status" value="1"/>
</dbReference>
<dbReference type="EMBL" id="MLJW01000078">
    <property type="protein sequence ID" value="OIR02064.1"/>
    <property type="molecule type" value="Genomic_DNA"/>
</dbReference>
<evidence type="ECO:0000256" key="5">
    <source>
        <dbReference type="ARBA" id="ARBA00022741"/>
    </source>
</evidence>
<feature type="region of interest" description="Disordered" evidence="10">
    <location>
        <begin position="803"/>
        <end position="823"/>
    </location>
</feature>
<dbReference type="InterPro" id="IPR003594">
    <property type="entry name" value="HATPase_dom"/>
</dbReference>
<dbReference type="GO" id="GO:0005524">
    <property type="term" value="F:ATP binding"/>
    <property type="evidence" value="ECO:0007669"/>
    <property type="project" value="UniProtKB-KW"/>
</dbReference>
<dbReference type="FunFam" id="1.10.287.130:FF:000002">
    <property type="entry name" value="Two-component osmosensing histidine kinase"/>
    <property type="match status" value="1"/>
</dbReference>
<evidence type="ECO:0000256" key="7">
    <source>
        <dbReference type="ARBA" id="ARBA00022840"/>
    </source>
</evidence>
<keyword evidence="9" id="KW-0175">Coiled coil</keyword>
<dbReference type="InterPro" id="IPR003661">
    <property type="entry name" value="HisK_dim/P_dom"/>
</dbReference>
<reference evidence="13" key="1">
    <citation type="submission" date="2016-10" db="EMBL/GenBank/DDBJ databases">
        <title>Sequence of Gallionella enrichment culture.</title>
        <authorList>
            <person name="Poehlein A."/>
            <person name="Muehling M."/>
            <person name="Daniel R."/>
        </authorList>
    </citation>
    <scope>NUCLEOTIDE SEQUENCE</scope>
</reference>
<dbReference type="SUPFAM" id="SSF47384">
    <property type="entry name" value="Homodimeric domain of signal transducing histidine kinase"/>
    <property type="match status" value="1"/>
</dbReference>
<feature type="domain" description="Histidine kinase" evidence="11">
    <location>
        <begin position="471"/>
        <end position="692"/>
    </location>
</feature>
<keyword evidence="8" id="KW-0902">Two-component regulatory system</keyword>
<dbReference type="SMART" id="SM00387">
    <property type="entry name" value="HATPase_c"/>
    <property type="match status" value="1"/>
</dbReference>
<dbReference type="PROSITE" id="PS50109">
    <property type="entry name" value="HIS_KIN"/>
    <property type="match status" value="1"/>
</dbReference>
<feature type="domain" description="Response regulatory" evidence="12">
    <location>
        <begin position="33"/>
        <end position="157"/>
    </location>
</feature>
<dbReference type="PROSITE" id="PS50110">
    <property type="entry name" value="RESPONSE_REGULATORY"/>
    <property type="match status" value="2"/>
</dbReference>
<accession>A0A1J5SDC9</accession>
<sequence>MTKDDDLLFAGDDPPQPERNGGARAVDYLDPWVVLIADDDPQVHDMSRMLLRKFVFQGRGLELLSATSAAEARRILAERPDIAVLLLDVVMESDDAGLKLVPVIREEMGNKRVRIVLRTGQPGQAPERDVILTYDINDYKAKTELTAQRLFTTMVANLRAYQDIVSIERNRVGLEKILNASATLFDKRSMREFVEGAIIQLEALLRGKEGSVLCCQARDGHANADEIIILAATRGFAPHVGRPLRACLPPEICADIETAFHTRQNLFAEDRCILVFRTHDHGSNVFFLRRPEPFTADERTLLEVFCTKVAIGFDNVCLYEDLTALNNTLEQQVRERAREAQEKSRLLEATLAGMSDGLAAVDEQGLLVVHNRRALELLGQPVPPPGQEHGHEEIERRIAAMAGTALEDDATQEIELDDGRFVQLRRTPMDGGGHVYLCLDVTDDRLHQRELIAARAQAEAASRAKSQFLATMSHEIRTPMTGVQGMLDLLLHTPLNEEQQDLVSVVRESAASLLTIINDILDFSKIEAGKMVLENAPVSLLQLTESSVDVLASTAAKKGVFLVSMVDPALPAWLSGDAVRLRQILFNLMGNAIKFTERGHVAVRAELLESLADRVRVRLTVADTGIGISEEVRARLFLPFSQADATTTRRFGGTGLGLSICRHLVDLMGGAISLESQPGLGTTFHVDLALERMVHPPAHTPDLPRLEGRRVAVELSNPVEAEAVHRYLRAAGALPADDAAGAAGAELMVTDAAAAFRRPGQPTVLLSRRKPPPGEENAGLVVVPRPMRRMTLLRAARAALGQSVAKPAGTRQPDSPCAPQPRGTAAPAILVAEDNAVNRLVIQRLLKLLGHDAEILEDGRKALAAWRTGRYDLLLTDCHMPDMDGFALARAIRAEEAPPHRTPIIAFTAAATLDEVRECTEAGMDDFLAKPIDVERLRAALARWLP</sequence>
<protein>
    <recommendedName>
        <fullName evidence="2">histidine kinase</fullName>
        <ecNumber evidence="2">2.7.13.3</ecNumber>
    </recommendedName>
</protein>
<dbReference type="InterPro" id="IPR011006">
    <property type="entry name" value="CheY-like_superfamily"/>
</dbReference>
<dbReference type="Gene3D" id="3.30.565.10">
    <property type="entry name" value="Histidine kinase-like ATPase, C-terminal domain"/>
    <property type="match status" value="1"/>
</dbReference>
<comment type="caution">
    <text evidence="13">The sequence shown here is derived from an EMBL/GenBank/DDBJ whole genome shotgun (WGS) entry which is preliminary data.</text>
</comment>
<dbReference type="InterPro" id="IPR036097">
    <property type="entry name" value="HisK_dim/P_sf"/>
</dbReference>
<evidence type="ECO:0000256" key="2">
    <source>
        <dbReference type="ARBA" id="ARBA00012438"/>
    </source>
</evidence>
<dbReference type="PANTHER" id="PTHR45339:SF5">
    <property type="entry name" value="HISTIDINE KINASE"/>
    <property type="match status" value="1"/>
</dbReference>
<proteinExistence type="predicted"/>
<keyword evidence="7" id="KW-0067">ATP-binding</keyword>
<evidence type="ECO:0000256" key="10">
    <source>
        <dbReference type="SAM" id="MobiDB-lite"/>
    </source>
</evidence>
<evidence type="ECO:0000256" key="8">
    <source>
        <dbReference type="ARBA" id="ARBA00023012"/>
    </source>
</evidence>
<dbReference type="CDD" id="cd17546">
    <property type="entry name" value="REC_hyHK_CKI1_RcsC-like"/>
    <property type="match status" value="1"/>
</dbReference>
<gene>
    <name evidence="13" type="primary">barA_15</name>
    <name evidence="13" type="ORF">GALL_159230</name>
</gene>
<dbReference type="SUPFAM" id="SSF55785">
    <property type="entry name" value="PYP-like sensor domain (PAS domain)"/>
    <property type="match status" value="1"/>
</dbReference>
<dbReference type="SMART" id="SM00448">
    <property type="entry name" value="REC"/>
    <property type="match status" value="2"/>
</dbReference>
<evidence type="ECO:0000313" key="13">
    <source>
        <dbReference type="EMBL" id="OIR02064.1"/>
    </source>
</evidence>
<feature type="domain" description="Response regulatory" evidence="12">
    <location>
        <begin position="828"/>
        <end position="945"/>
    </location>
</feature>
<dbReference type="InterPro" id="IPR004358">
    <property type="entry name" value="Sig_transdc_His_kin-like_C"/>
</dbReference>
<dbReference type="InterPro" id="IPR001789">
    <property type="entry name" value="Sig_transdc_resp-reg_receiver"/>
</dbReference>
<dbReference type="InterPro" id="IPR035965">
    <property type="entry name" value="PAS-like_dom_sf"/>
</dbReference>
<evidence type="ECO:0000256" key="1">
    <source>
        <dbReference type="ARBA" id="ARBA00000085"/>
    </source>
</evidence>
<name>A0A1J5SDC9_9ZZZZ</name>
<dbReference type="Pfam" id="PF02518">
    <property type="entry name" value="HATPase_c"/>
    <property type="match status" value="1"/>
</dbReference>
<evidence type="ECO:0000256" key="4">
    <source>
        <dbReference type="ARBA" id="ARBA00022679"/>
    </source>
</evidence>
<dbReference type="AlphaFoldDB" id="A0A1J5SDC9"/>
<evidence type="ECO:0000259" key="11">
    <source>
        <dbReference type="PROSITE" id="PS50109"/>
    </source>
</evidence>
<evidence type="ECO:0000256" key="6">
    <source>
        <dbReference type="ARBA" id="ARBA00022777"/>
    </source>
</evidence>